<keyword evidence="2" id="KW-0812">Transmembrane</keyword>
<evidence type="ECO:0000313" key="4">
    <source>
        <dbReference type="EMBL" id="POY71492.1"/>
    </source>
</evidence>
<proteinExistence type="predicted"/>
<evidence type="ECO:0000256" key="3">
    <source>
        <dbReference type="SAM" id="SignalP"/>
    </source>
</evidence>
<gene>
    <name evidence="4" type="ORF">BMF94_5805</name>
</gene>
<feature type="compositionally biased region" description="Low complexity" evidence="1">
    <location>
        <begin position="375"/>
        <end position="388"/>
    </location>
</feature>
<accession>A0A2S5B3Y0</accession>
<sequence length="404" mass="41984">MPRRRISMPVRLLASIVPLLALAPRRVQGAIIGAVTHNISSDSTQLTYSGTWRSDTNEGFYQAYSNATDAAVTFSFTGVAAVYLAEKTSDRGICLLTLDNTIPYTVDLYNDSGFSSGLQVIWSSGTLPYGQHNISITQIGPDARFGYYPYLVTSTWIEAVPTNVAGYLSTQSVPTSSASAVPPGGYYGSGSSVNVGAIVGGVLGAVVAGLLLGFLIYLWRRDRRHRDATVAAAAVAASKKYEGKGAGDDDPDSVESVPATARYPYGMSPYSPYGGAPPYDPYAAYAYGGAYGYAHPSSGSGSAWEAPSAQGYGQSRYYSPPPPAPRSAASSDFPIDALSGPNHAPQSGSPGLSGYGPVRHGGGGGGSTSLDDSAYHSGGSPSHSYPHHVQGAGSDSRSYAIPEI</sequence>
<evidence type="ECO:0000256" key="1">
    <source>
        <dbReference type="SAM" id="MobiDB-lite"/>
    </source>
</evidence>
<dbReference type="Gene3D" id="2.60.120.260">
    <property type="entry name" value="Galactose-binding domain-like"/>
    <property type="match status" value="1"/>
</dbReference>
<feature type="chain" id="PRO_5015492728" evidence="3">
    <location>
        <begin position="30"/>
        <end position="404"/>
    </location>
</feature>
<feature type="transmembrane region" description="Helical" evidence="2">
    <location>
        <begin position="195"/>
        <end position="219"/>
    </location>
</feature>
<keyword evidence="2" id="KW-0472">Membrane</keyword>
<comment type="caution">
    <text evidence="4">The sequence shown here is derived from an EMBL/GenBank/DDBJ whole genome shotgun (WGS) entry which is preliminary data.</text>
</comment>
<dbReference type="STRING" id="741276.A0A2S5B3Y0"/>
<evidence type="ECO:0000256" key="2">
    <source>
        <dbReference type="SAM" id="Phobius"/>
    </source>
</evidence>
<dbReference type="EMBL" id="PJQD01000085">
    <property type="protein sequence ID" value="POY71492.1"/>
    <property type="molecule type" value="Genomic_DNA"/>
</dbReference>
<keyword evidence="3" id="KW-0732">Signal</keyword>
<name>A0A2S5B3Y0_9BASI</name>
<dbReference type="OrthoDB" id="2563669at2759"/>
<feature type="compositionally biased region" description="Gly residues" evidence="1">
    <location>
        <begin position="351"/>
        <end position="367"/>
    </location>
</feature>
<keyword evidence="5" id="KW-1185">Reference proteome</keyword>
<dbReference type="Proteomes" id="UP000237144">
    <property type="component" value="Unassembled WGS sequence"/>
</dbReference>
<dbReference type="AlphaFoldDB" id="A0A2S5B3Y0"/>
<evidence type="ECO:0000313" key="5">
    <source>
        <dbReference type="Proteomes" id="UP000237144"/>
    </source>
</evidence>
<protein>
    <submittedName>
        <fullName evidence="4">Uncharacterized protein</fullName>
    </submittedName>
</protein>
<feature type="signal peptide" evidence="3">
    <location>
        <begin position="1"/>
        <end position="29"/>
    </location>
</feature>
<keyword evidence="2" id="KW-1133">Transmembrane helix</keyword>
<feature type="region of interest" description="Disordered" evidence="1">
    <location>
        <begin position="302"/>
        <end position="404"/>
    </location>
</feature>
<reference evidence="4 5" key="1">
    <citation type="journal article" date="2018" name="Front. Microbiol.">
        <title>Prospects for Fungal Bioremediation of Acidic Radioactive Waste Sites: Characterization and Genome Sequence of Rhodotorula taiwanensis MD1149.</title>
        <authorList>
            <person name="Tkavc R."/>
            <person name="Matrosova V.Y."/>
            <person name="Grichenko O.E."/>
            <person name="Gostincar C."/>
            <person name="Volpe R.P."/>
            <person name="Klimenkova P."/>
            <person name="Gaidamakova E.K."/>
            <person name="Zhou C.E."/>
            <person name="Stewart B.J."/>
            <person name="Lyman M.G."/>
            <person name="Malfatti S.A."/>
            <person name="Rubinfeld B."/>
            <person name="Courtot M."/>
            <person name="Singh J."/>
            <person name="Dalgard C.L."/>
            <person name="Hamilton T."/>
            <person name="Frey K.G."/>
            <person name="Gunde-Cimerman N."/>
            <person name="Dugan L."/>
            <person name="Daly M.J."/>
        </authorList>
    </citation>
    <scope>NUCLEOTIDE SEQUENCE [LARGE SCALE GENOMIC DNA]</scope>
    <source>
        <strain evidence="4 5">MD1149</strain>
    </source>
</reference>
<organism evidence="4 5">
    <name type="scientific">Rhodotorula taiwanensis</name>
    <dbReference type="NCBI Taxonomy" id="741276"/>
    <lineage>
        <taxon>Eukaryota</taxon>
        <taxon>Fungi</taxon>
        <taxon>Dikarya</taxon>
        <taxon>Basidiomycota</taxon>
        <taxon>Pucciniomycotina</taxon>
        <taxon>Microbotryomycetes</taxon>
        <taxon>Sporidiobolales</taxon>
        <taxon>Sporidiobolaceae</taxon>
        <taxon>Rhodotorula</taxon>
    </lineage>
</organism>